<evidence type="ECO:0000313" key="1">
    <source>
        <dbReference type="EMBL" id="GBM93443.1"/>
    </source>
</evidence>
<keyword evidence="2" id="KW-1185">Reference proteome</keyword>
<proteinExistence type="predicted"/>
<dbReference type="EMBL" id="BGPR01191782">
    <property type="protein sequence ID" value="GBM93443.1"/>
    <property type="molecule type" value="Genomic_DNA"/>
</dbReference>
<sequence length="56" mass="6219">WVSLVYGVPRPKLLGLIGLWSTQTQTSGSHWSMEYPDPNCYNYIDTTTIKAGISTA</sequence>
<comment type="caution">
    <text evidence="1">The sequence shown here is derived from an EMBL/GenBank/DDBJ whole genome shotgun (WGS) entry which is preliminary data.</text>
</comment>
<reference evidence="1 2" key="1">
    <citation type="journal article" date="2019" name="Sci. Rep.">
        <title>Orb-weaving spider Araneus ventricosus genome elucidates the spidroin gene catalogue.</title>
        <authorList>
            <person name="Kono N."/>
            <person name="Nakamura H."/>
            <person name="Ohtoshi R."/>
            <person name="Moran D.A.P."/>
            <person name="Shinohara A."/>
            <person name="Yoshida Y."/>
            <person name="Fujiwara M."/>
            <person name="Mori M."/>
            <person name="Tomita M."/>
            <person name="Arakawa K."/>
        </authorList>
    </citation>
    <scope>NUCLEOTIDE SEQUENCE [LARGE SCALE GENOMIC DNA]</scope>
</reference>
<evidence type="ECO:0000313" key="2">
    <source>
        <dbReference type="Proteomes" id="UP000499080"/>
    </source>
</evidence>
<dbReference type="Proteomes" id="UP000499080">
    <property type="component" value="Unassembled WGS sequence"/>
</dbReference>
<accession>A0A4Y2JSQ9</accession>
<protein>
    <submittedName>
        <fullName evidence="1">Uncharacterized protein</fullName>
    </submittedName>
</protein>
<gene>
    <name evidence="1" type="ORF">AVEN_100262_1</name>
</gene>
<organism evidence="1 2">
    <name type="scientific">Araneus ventricosus</name>
    <name type="common">Orbweaver spider</name>
    <name type="synonym">Epeira ventricosa</name>
    <dbReference type="NCBI Taxonomy" id="182803"/>
    <lineage>
        <taxon>Eukaryota</taxon>
        <taxon>Metazoa</taxon>
        <taxon>Ecdysozoa</taxon>
        <taxon>Arthropoda</taxon>
        <taxon>Chelicerata</taxon>
        <taxon>Arachnida</taxon>
        <taxon>Araneae</taxon>
        <taxon>Araneomorphae</taxon>
        <taxon>Entelegynae</taxon>
        <taxon>Araneoidea</taxon>
        <taxon>Araneidae</taxon>
        <taxon>Araneus</taxon>
    </lineage>
</organism>
<dbReference type="AlphaFoldDB" id="A0A4Y2JSQ9"/>
<feature type="non-terminal residue" evidence="1">
    <location>
        <position position="1"/>
    </location>
</feature>
<name>A0A4Y2JSQ9_ARAVE</name>